<organism evidence="3 4">
    <name type="scientific">Kolteria novifilia</name>
    <dbReference type="NCBI Taxonomy" id="2527975"/>
    <lineage>
        <taxon>Bacteria</taxon>
        <taxon>Pseudomonadati</taxon>
        <taxon>Planctomycetota</taxon>
        <taxon>Planctomycetia</taxon>
        <taxon>Kolteriales</taxon>
        <taxon>Kolteriaceae</taxon>
        <taxon>Kolteria</taxon>
    </lineage>
</organism>
<gene>
    <name evidence="3" type="primary">cvaA</name>
    <name evidence="3" type="ORF">Pan216_08960</name>
</gene>
<keyword evidence="2" id="KW-0472">Membrane</keyword>
<protein>
    <submittedName>
        <fullName evidence="3">Colicin V secretion protein CvaA</fullName>
    </submittedName>
</protein>
<keyword evidence="1" id="KW-0175">Coiled coil</keyword>
<dbReference type="EMBL" id="CP036279">
    <property type="protein sequence ID" value="QDU60059.1"/>
    <property type="molecule type" value="Genomic_DNA"/>
</dbReference>
<dbReference type="KEGG" id="knv:Pan216_08960"/>
<feature type="coiled-coil region" evidence="1">
    <location>
        <begin position="110"/>
        <end position="144"/>
    </location>
</feature>
<reference evidence="3 4" key="1">
    <citation type="submission" date="2019-02" db="EMBL/GenBank/DDBJ databases">
        <title>Deep-cultivation of Planctomycetes and their phenomic and genomic characterization uncovers novel biology.</title>
        <authorList>
            <person name="Wiegand S."/>
            <person name="Jogler M."/>
            <person name="Boedeker C."/>
            <person name="Pinto D."/>
            <person name="Vollmers J."/>
            <person name="Rivas-Marin E."/>
            <person name="Kohn T."/>
            <person name="Peeters S.H."/>
            <person name="Heuer A."/>
            <person name="Rast P."/>
            <person name="Oberbeckmann S."/>
            <person name="Bunk B."/>
            <person name="Jeske O."/>
            <person name="Meyerdierks A."/>
            <person name="Storesund J.E."/>
            <person name="Kallscheuer N."/>
            <person name="Luecker S."/>
            <person name="Lage O.M."/>
            <person name="Pohl T."/>
            <person name="Merkel B.J."/>
            <person name="Hornburger P."/>
            <person name="Mueller R.-W."/>
            <person name="Bruemmer F."/>
            <person name="Labrenz M."/>
            <person name="Spormann A.M."/>
            <person name="Op den Camp H."/>
            <person name="Overmann J."/>
            <person name="Amann R."/>
            <person name="Jetten M.S.M."/>
            <person name="Mascher T."/>
            <person name="Medema M.H."/>
            <person name="Devos D.P."/>
            <person name="Kaster A.-K."/>
            <person name="Ovreas L."/>
            <person name="Rohde M."/>
            <person name="Galperin M.Y."/>
            <person name="Jogler C."/>
        </authorList>
    </citation>
    <scope>NUCLEOTIDE SEQUENCE [LARGE SCALE GENOMIC DNA]</scope>
    <source>
        <strain evidence="3 4">Pan216</strain>
    </source>
</reference>
<evidence type="ECO:0000313" key="4">
    <source>
        <dbReference type="Proteomes" id="UP000317093"/>
    </source>
</evidence>
<sequence precursor="true">MLKKSKFTEIDEVDVSIPTLRLVEPSNAIRKLAVVLSIMFIVAPIALILVPWQQTVSGMGRVVAYAPLDRQQTIQAPIKGRIVRSWVFEGSRVKQGEKIFEIQDNDPSLVERLRFQRDAAEAKVDAYEEKAEAYAEQVKAFTEARQLAIEAAHNHVSVAEQKVIAAQRSVDASEAAVSQSELNYERQRDLERDGLASRLELEKAERSYKEALAKLEQEKAYLSAARNEVAAKQADLIRVGNEAGAKINSAQATQRAAKGDLATAKKELSDADVKLSRQATQIVTAPRDGTILRLMANTGAEMLKEGDPLAILVPDTTERAVELWLKGNDVPLVEAGEEVRLQFEGWPALQFMGWPSVAVGTFPGKISLVDSTDDGNGRFRVLVVPVEGDQWPADRYLRQGVRAKGWVLLNQVPLGYELWRQLNGFPPVIAEGAPMKKVKRKK</sequence>
<dbReference type="PANTHER" id="PTHR30386">
    <property type="entry name" value="MEMBRANE FUSION SUBUNIT OF EMRAB-TOLC MULTIDRUG EFFLUX PUMP"/>
    <property type="match status" value="1"/>
</dbReference>
<dbReference type="RefSeq" id="WP_145255310.1">
    <property type="nucleotide sequence ID" value="NZ_CP036279.1"/>
</dbReference>
<dbReference type="PRINTS" id="PR01490">
    <property type="entry name" value="RTXTOXIND"/>
</dbReference>
<keyword evidence="2" id="KW-0812">Transmembrane</keyword>
<dbReference type="OrthoDB" id="9760528at2"/>
<keyword evidence="2" id="KW-1133">Transmembrane helix</keyword>
<dbReference type="InterPro" id="IPR050739">
    <property type="entry name" value="MFP"/>
</dbReference>
<dbReference type="Gene3D" id="2.40.50.100">
    <property type="match status" value="2"/>
</dbReference>
<dbReference type="PANTHER" id="PTHR30386:SF27">
    <property type="entry name" value="MEMBRANE FUSION PROTEIN (MFP) FAMILY PROTEIN"/>
    <property type="match status" value="1"/>
</dbReference>
<evidence type="ECO:0000256" key="2">
    <source>
        <dbReference type="SAM" id="Phobius"/>
    </source>
</evidence>
<dbReference type="Proteomes" id="UP000317093">
    <property type="component" value="Chromosome"/>
</dbReference>
<dbReference type="SUPFAM" id="SSF111369">
    <property type="entry name" value="HlyD-like secretion proteins"/>
    <property type="match status" value="1"/>
</dbReference>
<dbReference type="AlphaFoldDB" id="A0A518AZB6"/>
<dbReference type="Gene3D" id="1.10.287.470">
    <property type="entry name" value="Helix hairpin bin"/>
    <property type="match status" value="1"/>
</dbReference>
<name>A0A518AZB6_9BACT</name>
<evidence type="ECO:0000313" key="3">
    <source>
        <dbReference type="EMBL" id="QDU60059.1"/>
    </source>
</evidence>
<evidence type="ECO:0000256" key="1">
    <source>
        <dbReference type="SAM" id="Coils"/>
    </source>
</evidence>
<feature type="coiled-coil region" evidence="1">
    <location>
        <begin position="198"/>
        <end position="232"/>
    </location>
</feature>
<dbReference type="Gene3D" id="2.40.30.170">
    <property type="match status" value="1"/>
</dbReference>
<feature type="transmembrane region" description="Helical" evidence="2">
    <location>
        <begin position="32"/>
        <end position="52"/>
    </location>
</feature>
<proteinExistence type="predicted"/>
<accession>A0A518AZB6</accession>
<keyword evidence="4" id="KW-1185">Reference proteome</keyword>